<dbReference type="Pfam" id="PF00534">
    <property type="entry name" value="Glycos_transf_1"/>
    <property type="match status" value="1"/>
</dbReference>
<dbReference type="SUPFAM" id="SSF53756">
    <property type="entry name" value="UDP-Glycosyltransferase/glycogen phosphorylase"/>
    <property type="match status" value="1"/>
</dbReference>
<gene>
    <name evidence="3" type="ORF">Rmf_22680</name>
</gene>
<dbReference type="Gene3D" id="3.40.50.2000">
    <property type="entry name" value="Glycogen Phosphorylase B"/>
    <property type="match status" value="1"/>
</dbReference>
<evidence type="ECO:0000259" key="2">
    <source>
        <dbReference type="Pfam" id="PF00534"/>
    </source>
</evidence>
<dbReference type="PANTHER" id="PTHR46401:SF2">
    <property type="entry name" value="GLYCOSYLTRANSFERASE WBBK-RELATED"/>
    <property type="match status" value="1"/>
</dbReference>
<dbReference type="EMBL" id="AP025637">
    <property type="protein sequence ID" value="BDG72339.1"/>
    <property type="molecule type" value="Genomic_DNA"/>
</dbReference>
<keyword evidence="4" id="KW-1185">Reference proteome</keyword>
<evidence type="ECO:0000256" key="1">
    <source>
        <dbReference type="ARBA" id="ARBA00022679"/>
    </source>
</evidence>
<evidence type="ECO:0000313" key="3">
    <source>
        <dbReference type="EMBL" id="BDG72339.1"/>
    </source>
</evidence>
<organism evidence="3 4">
    <name type="scientific">Roseomonas fluvialis</name>
    <dbReference type="NCBI Taxonomy" id="1750527"/>
    <lineage>
        <taxon>Bacteria</taxon>
        <taxon>Pseudomonadati</taxon>
        <taxon>Pseudomonadota</taxon>
        <taxon>Alphaproteobacteria</taxon>
        <taxon>Acetobacterales</taxon>
        <taxon>Roseomonadaceae</taxon>
        <taxon>Roseomonas</taxon>
    </lineage>
</organism>
<dbReference type="PANTHER" id="PTHR46401">
    <property type="entry name" value="GLYCOSYLTRANSFERASE WBBK-RELATED"/>
    <property type="match status" value="1"/>
</dbReference>
<proteinExistence type="predicted"/>
<keyword evidence="1" id="KW-0808">Transferase</keyword>
<feature type="domain" description="Glycosyl transferase family 1" evidence="2">
    <location>
        <begin position="266"/>
        <end position="422"/>
    </location>
</feature>
<sequence>MRLWLDVEDLFGYAAHHARPTGVQRFCCELYGALVDAHGDRIGFVRHDPAGDGLRVIGAEAVAALYARMAEAPAPKVARAAPDAPAQRRPRAGWLPREVRAPLGRAARAQRTALLAGFEALRALPATWRGGARTVLGPDLREVAQPGDVLGAFGSPWSEPGQPARLARVAAATSARIAILVHDMIPLERPEFCDRAQILAFREHMRAALPAADVIFANSRATAGAVEACARREGVALRGAPDVVPVGARPPPSPSALPEGLAAGGYVLMVATLEARKNHLLAFRAWRRLVTEMPRGRVPTLVFAGRRGWMVEDLLQALENCGWLDGMIRWVEEPDDAALAALYQGCRFTLFPSHVEGWGLPVTESLAMGKPCVASGHGAIAEASGGLTLQIDPDDATSATAVLRRAIEQPEEIAALSERIRQEFHPVTWAETARALMAALERAR</sequence>
<reference evidence="3 4" key="1">
    <citation type="journal article" date="2016" name="Microbes Environ.">
        <title>Phylogenetically diverse aerobic anoxygenic phototrophic bacteria isolated from epilithic biofilms in Tama river, Japan.</title>
        <authorList>
            <person name="Hirose S."/>
            <person name="Matsuura K."/>
            <person name="Haruta S."/>
        </authorList>
    </citation>
    <scope>NUCLEOTIDE SEQUENCE [LARGE SCALE GENOMIC DNA]</scope>
    <source>
        <strain evidence="3 4">S08</strain>
    </source>
</reference>
<dbReference type="RefSeq" id="WP_244459546.1">
    <property type="nucleotide sequence ID" value="NZ_AP025637.1"/>
</dbReference>
<evidence type="ECO:0000313" key="4">
    <source>
        <dbReference type="Proteomes" id="UP000831327"/>
    </source>
</evidence>
<name>A0ABM7Y3C8_9PROT</name>
<protein>
    <recommendedName>
        <fullName evidence="2">Glycosyl transferase family 1 domain-containing protein</fullName>
    </recommendedName>
</protein>
<accession>A0ABM7Y3C8</accession>
<dbReference type="Proteomes" id="UP000831327">
    <property type="component" value="Chromosome"/>
</dbReference>
<dbReference type="CDD" id="cd03809">
    <property type="entry name" value="GT4_MtfB-like"/>
    <property type="match status" value="1"/>
</dbReference>
<dbReference type="InterPro" id="IPR001296">
    <property type="entry name" value="Glyco_trans_1"/>
</dbReference>